<protein>
    <submittedName>
        <fullName evidence="1">Uncharacterized protein</fullName>
    </submittedName>
</protein>
<sequence length="169" mass="19042">MQLAVNELKIRAKLLLKALRSGHRPDWLSGSQSLRDEWQLKDCQTLLAQKSGFRDWHHARLILSGEATRDVSPDFGELWYARACGVLINQWFADYAPARQALLAEGGSCLLPYKRQFVVAAPLYTELLGLSEQTLAWHSLNHDLIDGYGTPAWDLLALACLCHKLDSLK</sequence>
<gene>
    <name evidence="1" type="ORF">J0A66_13130</name>
</gene>
<evidence type="ECO:0000313" key="1">
    <source>
        <dbReference type="EMBL" id="MBN7826172.1"/>
    </source>
</evidence>
<evidence type="ECO:0000313" key="2">
    <source>
        <dbReference type="Proteomes" id="UP000664654"/>
    </source>
</evidence>
<dbReference type="AlphaFoldDB" id="A0A939IRZ2"/>
<keyword evidence="2" id="KW-1185">Reference proteome</keyword>
<reference evidence="1" key="1">
    <citation type="submission" date="2021-03" db="EMBL/GenBank/DDBJ databases">
        <title>novel species isolated from a fishpond in China.</title>
        <authorList>
            <person name="Lu H."/>
            <person name="Cai Z."/>
        </authorList>
    </citation>
    <scope>NUCLEOTIDE SEQUENCE</scope>
    <source>
        <strain evidence="1">JCM 30855</strain>
    </source>
</reference>
<dbReference type="RefSeq" id="WP_206574288.1">
    <property type="nucleotide sequence ID" value="NZ_JAFKCV010000007.1"/>
</dbReference>
<accession>A0A939IRZ2</accession>
<proteinExistence type="predicted"/>
<dbReference type="EMBL" id="JAFKCV010000007">
    <property type="protein sequence ID" value="MBN7826172.1"/>
    <property type="molecule type" value="Genomic_DNA"/>
</dbReference>
<organism evidence="1 2">
    <name type="scientific">Bowmanella dokdonensis</name>
    <dbReference type="NCBI Taxonomy" id="751969"/>
    <lineage>
        <taxon>Bacteria</taxon>
        <taxon>Pseudomonadati</taxon>
        <taxon>Pseudomonadota</taxon>
        <taxon>Gammaproteobacteria</taxon>
        <taxon>Alteromonadales</taxon>
        <taxon>Alteromonadaceae</taxon>
        <taxon>Bowmanella</taxon>
    </lineage>
</organism>
<dbReference type="Proteomes" id="UP000664654">
    <property type="component" value="Unassembled WGS sequence"/>
</dbReference>
<comment type="caution">
    <text evidence="1">The sequence shown here is derived from an EMBL/GenBank/DDBJ whole genome shotgun (WGS) entry which is preliminary data.</text>
</comment>
<name>A0A939IRZ2_9ALTE</name>